<name>A0A9P6U4T8_9FUNG</name>
<dbReference type="PROSITE" id="PS50405">
    <property type="entry name" value="GST_CTER"/>
    <property type="match status" value="1"/>
</dbReference>
<dbReference type="PANTHER" id="PTHR11571:SF150">
    <property type="entry name" value="GLUTATHIONE S-TRANSFERASE"/>
    <property type="match status" value="1"/>
</dbReference>
<feature type="domain" description="GST C-terminal" evidence="2">
    <location>
        <begin position="112"/>
        <end position="248"/>
    </location>
</feature>
<evidence type="ECO:0000313" key="4">
    <source>
        <dbReference type="Proteomes" id="UP000807716"/>
    </source>
</evidence>
<dbReference type="Pfam" id="PF14497">
    <property type="entry name" value="GST_C_3"/>
    <property type="match status" value="1"/>
</dbReference>
<comment type="caution">
    <text evidence="3">The sequence shown here is derived from an EMBL/GenBank/DDBJ whole genome shotgun (WGS) entry which is preliminary data.</text>
</comment>
<dbReference type="Proteomes" id="UP000807716">
    <property type="component" value="Unassembled WGS sequence"/>
</dbReference>
<dbReference type="CDD" id="cd03192">
    <property type="entry name" value="GST_C_Sigma_like"/>
    <property type="match status" value="1"/>
</dbReference>
<evidence type="ECO:0000313" key="3">
    <source>
        <dbReference type="EMBL" id="KAG0259162.1"/>
    </source>
</evidence>
<evidence type="ECO:0000259" key="2">
    <source>
        <dbReference type="PROSITE" id="PS50405"/>
    </source>
</evidence>
<gene>
    <name evidence="3" type="primary">GSTS1_2</name>
    <name evidence="3" type="ORF">DFQ27_004204</name>
</gene>
<dbReference type="InterPro" id="IPR010987">
    <property type="entry name" value="Glutathione-S-Trfase_C-like"/>
</dbReference>
<sequence length="267" mass="30191">MAPNRLAYLTPGMSAADHIEVMEDPKATYTLRYFDILALGACARDLLAYGGLEFKNITPALDDDWTDNNASPFGCLPILHIESANGKQKTFISESMVVDQYLAKKVGLLGTNVWEEQVIRALYSSIYFFREMFFTLSFAPNDEKQARIDKFVSQFLPSYMASLEFHLGANGNNGYFTGDKLTLAEFILANTLDHVGQQPQEFSKPVLEAIQKNHPVVWHLKTMVDAEPRLQVWRASAEYKHLKDNTEVYYRFTSIKAGGVKPSKKED</sequence>
<dbReference type="InterPro" id="IPR036282">
    <property type="entry name" value="Glutathione-S-Trfase_C_sf"/>
</dbReference>
<proteinExistence type="predicted"/>
<evidence type="ECO:0000259" key="1">
    <source>
        <dbReference type="PROSITE" id="PS50404"/>
    </source>
</evidence>
<dbReference type="GO" id="GO:0006749">
    <property type="term" value="P:glutathione metabolic process"/>
    <property type="evidence" value="ECO:0007669"/>
    <property type="project" value="TreeGrafter"/>
</dbReference>
<dbReference type="InterPro" id="IPR050213">
    <property type="entry name" value="GST_superfamily"/>
</dbReference>
<dbReference type="EMBL" id="JAAAJB010000294">
    <property type="protein sequence ID" value="KAG0259162.1"/>
    <property type="molecule type" value="Genomic_DNA"/>
</dbReference>
<dbReference type="SUPFAM" id="SSF47616">
    <property type="entry name" value="GST C-terminal domain-like"/>
    <property type="match status" value="1"/>
</dbReference>
<dbReference type="InterPro" id="IPR036249">
    <property type="entry name" value="Thioredoxin-like_sf"/>
</dbReference>
<protein>
    <submittedName>
        <fullName evidence="3">Glutathione S-transferase S1</fullName>
    </submittedName>
</protein>
<dbReference type="PROSITE" id="PS50404">
    <property type="entry name" value="GST_NTER"/>
    <property type="match status" value="1"/>
</dbReference>
<dbReference type="Gene3D" id="1.20.1050.10">
    <property type="match status" value="1"/>
</dbReference>
<accession>A0A9P6U4T8</accession>
<dbReference type="SUPFAM" id="SSF52833">
    <property type="entry name" value="Thioredoxin-like"/>
    <property type="match status" value="1"/>
</dbReference>
<dbReference type="InterPro" id="IPR004046">
    <property type="entry name" value="GST_C"/>
</dbReference>
<keyword evidence="4" id="KW-1185">Reference proteome</keyword>
<organism evidence="3 4">
    <name type="scientific">Actinomortierella ambigua</name>
    <dbReference type="NCBI Taxonomy" id="1343610"/>
    <lineage>
        <taxon>Eukaryota</taxon>
        <taxon>Fungi</taxon>
        <taxon>Fungi incertae sedis</taxon>
        <taxon>Mucoromycota</taxon>
        <taxon>Mortierellomycotina</taxon>
        <taxon>Mortierellomycetes</taxon>
        <taxon>Mortierellales</taxon>
        <taxon>Mortierellaceae</taxon>
        <taxon>Actinomortierella</taxon>
    </lineage>
</organism>
<dbReference type="PANTHER" id="PTHR11571">
    <property type="entry name" value="GLUTATHIONE S-TRANSFERASE"/>
    <property type="match status" value="1"/>
</dbReference>
<dbReference type="GO" id="GO:0004364">
    <property type="term" value="F:glutathione transferase activity"/>
    <property type="evidence" value="ECO:0007669"/>
    <property type="project" value="TreeGrafter"/>
</dbReference>
<dbReference type="OrthoDB" id="414243at2759"/>
<dbReference type="Gene3D" id="3.40.30.10">
    <property type="entry name" value="Glutaredoxin"/>
    <property type="match status" value="1"/>
</dbReference>
<feature type="domain" description="GST N-terminal" evidence="1">
    <location>
        <begin position="27"/>
        <end position="110"/>
    </location>
</feature>
<dbReference type="AlphaFoldDB" id="A0A9P6U4T8"/>
<dbReference type="InterPro" id="IPR004045">
    <property type="entry name" value="Glutathione_S-Trfase_N"/>
</dbReference>
<reference evidence="3" key="1">
    <citation type="journal article" date="2020" name="Fungal Divers.">
        <title>Resolving the Mortierellaceae phylogeny through synthesis of multi-gene phylogenetics and phylogenomics.</title>
        <authorList>
            <person name="Vandepol N."/>
            <person name="Liber J."/>
            <person name="Desiro A."/>
            <person name="Na H."/>
            <person name="Kennedy M."/>
            <person name="Barry K."/>
            <person name="Grigoriev I.V."/>
            <person name="Miller A.N."/>
            <person name="O'Donnell K."/>
            <person name="Stajich J.E."/>
            <person name="Bonito G."/>
        </authorList>
    </citation>
    <scope>NUCLEOTIDE SEQUENCE</scope>
    <source>
        <strain evidence="3">BC1065</strain>
    </source>
</reference>